<reference evidence="1 2" key="1">
    <citation type="journal article" date="2015" name="Genome Announc.">
        <title>Expanding the biotechnology potential of lactobacilli through comparative genomics of 213 strains and associated genera.</title>
        <authorList>
            <person name="Sun Z."/>
            <person name="Harris H.M."/>
            <person name="McCann A."/>
            <person name="Guo C."/>
            <person name="Argimon S."/>
            <person name="Zhang W."/>
            <person name="Yang X."/>
            <person name="Jeffery I.B."/>
            <person name="Cooney J.C."/>
            <person name="Kagawa T.F."/>
            <person name="Liu W."/>
            <person name="Song Y."/>
            <person name="Salvetti E."/>
            <person name="Wrobel A."/>
            <person name="Rasinkangas P."/>
            <person name="Parkhill J."/>
            <person name="Rea M.C."/>
            <person name="O'Sullivan O."/>
            <person name="Ritari J."/>
            <person name="Douillard F.P."/>
            <person name="Paul Ross R."/>
            <person name="Yang R."/>
            <person name="Briner A.E."/>
            <person name="Felis G.E."/>
            <person name="de Vos W.M."/>
            <person name="Barrangou R."/>
            <person name="Klaenhammer T.R."/>
            <person name="Caufield P.W."/>
            <person name="Cui Y."/>
            <person name="Zhang H."/>
            <person name="O'Toole P.W."/>
        </authorList>
    </citation>
    <scope>NUCLEOTIDE SEQUENCE [LARGE SCALE GENOMIC DNA]</scope>
    <source>
        <strain evidence="1 2">DSM 16982</strain>
    </source>
</reference>
<dbReference type="Proteomes" id="UP000051302">
    <property type="component" value="Unassembled WGS sequence"/>
</dbReference>
<evidence type="ECO:0000313" key="2">
    <source>
        <dbReference type="Proteomes" id="UP000051302"/>
    </source>
</evidence>
<dbReference type="PATRIC" id="fig|1423774.3.peg.1341"/>
<organism evidence="1 2">
    <name type="scientific">Companilactobacillus nantensis DSM 16982</name>
    <dbReference type="NCBI Taxonomy" id="1423774"/>
    <lineage>
        <taxon>Bacteria</taxon>
        <taxon>Bacillati</taxon>
        <taxon>Bacillota</taxon>
        <taxon>Bacilli</taxon>
        <taxon>Lactobacillales</taxon>
        <taxon>Lactobacillaceae</taxon>
        <taxon>Companilactobacillus</taxon>
    </lineage>
</organism>
<gene>
    <name evidence="1" type="ORF">FD31_GL001290</name>
</gene>
<name>A0A0R1WBS9_9LACO</name>
<dbReference type="InterPro" id="IPR036291">
    <property type="entry name" value="NAD(P)-bd_dom_sf"/>
</dbReference>
<protein>
    <submittedName>
        <fullName evidence="1">NAD-dependent epimerase dehydratase</fullName>
    </submittedName>
</protein>
<accession>A0A0R1WBS9</accession>
<dbReference type="Gene3D" id="3.40.50.720">
    <property type="entry name" value="NAD(P)-binding Rossmann-like Domain"/>
    <property type="match status" value="1"/>
</dbReference>
<dbReference type="AlphaFoldDB" id="A0A0R1WBS9"/>
<dbReference type="EMBL" id="AZFV01000024">
    <property type="protein sequence ID" value="KRM15282.1"/>
    <property type="molecule type" value="Genomic_DNA"/>
</dbReference>
<dbReference type="STRING" id="1423774.FD31_GL001290"/>
<dbReference type="SUPFAM" id="SSF51735">
    <property type="entry name" value="NAD(P)-binding Rossmann-fold domains"/>
    <property type="match status" value="1"/>
</dbReference>
<keyword evidence="2" id="KW-1185">Reference proteome</keyword>
<proteinExistence type="predicted"/>
<evidence type="ECO:0000313" key="1">
    <source>
        <dbReference type="EMBL" id="KRM15282.1"/>
    </source>
</evidence>
<comment type="caution">
    <text evidence="1">The sequence shown here is derived from an EMBL/GenBank/DDBJ whole genome shotgun (WGS) entry which is preliminary data.</text>
</comment>
<sequence length="359" mass="42150">MGRPLTSILSLSKMNVYVTSRYHHEDEDNIHYIKGNAHEINFLKEILKNKYDVIIDFMIYQVSEFQERVNLFLNSTNQYIFLSSSRVYANCDGRITESSPRLLDISKDKEYLSTDDYSLTKAREENLLFDSGKKNWTIIRPYITYESNRLQLGIYEKDLWLTRVLQNKTIVVPRSLLNCKTTLTFGKDVSSRISMVVGNNKFLGETINITSNQFATWQQIIDMYSKEIIKLTGKKPKIIYSDNSEFIATIMKSYYQLKYDRLFNRTFDNSKIEKMTNNNNSYVSLDKGLRDSIKECLNKKEFSLNGSWVMRAYMDKVSGERENIRDIHSLYGKIKYLIVRYTPYLEFMYGQMRNIKGGG</sequence>